<evidence type="ECO:0000313" key="3">
    <source>
        <dbReference type="Proteomes" id="UP000188342"/>
    </source>
</evidence>
<protein>
    <submittedName>
        <fullName evidence="2">Transcriptional regulator, MarR family</fullName>
    </submittedName>
</protein>
<dbReference type="EMBL" id="FUKQ01000007">
    <property type="protein sequence ID" value="SJN18952.1"/>
    <property type="molecule type" value="Genomic_DNA"/>
</dbReference>
<dbReference type="SUPFAM" id="SSF46785">
    <property type="entry name" value="Winged helix' DNA-binding domain"/>
    <property type="match status" value="1"/>
</dbReference>
<name>A0A1R4IGG1_9ACTN</name>
<dbReference type="RefSeq" id="WP_218668418.1">
    <property type="nucleotide sequence ID" value="NZ_FUKQ01000007.1"/>
</dbReference>
<gene>
    <name evidence="2" type="ORF">FM114_01730</name>
</gene>
<dbReference type="InterPro" id="IPR036388">
    <property type="entry name" value="WH-like_DNA-bd_sf"/>
</dbReference>
<keyword evidence="3" id="KW-1185">Reference proteome</keyword>
<dbReference type="Pfam" id="PF01047">
    <property type="entry name" value="MarR"/>
    <property type="match status" value="1"/>
</dbReference>
<dbReference type="InterPro" id="IPR000835">
    <property type="entry name" value="HTH_MarR-typ"/>
</dbReference>
<feature type="domain" description="HTH marR-type" evidence="1">
    <location>
        <begin position="10"/>
        <end position="146"/>
    </location>
</feature>
<dbReference type="GO" id="GO:0003700">
    <property type="term" value="F:DNA-binding transcription factor activity"/>
    <property type="evidence" value="ECO:0007669"/>
    <property type="project" value="InterPro"/>
</dbReference>
<dbReference type="InterPro" id="IPR039422">
    <property type="entry name" value="MarR/SlyA-like"/>
</dbReference>
<dbReference type="STRING" id="1255658.FM114_01730"/>
<dbReference type="GO" id="GO:0006950">
    <property type="term" value="P:response to stress"/>
    <property type="evidence" value="ECO:0007669"/>
    <property type="project" value="TreeGrafter"/>
</dbReference>
<dbReference type="InterPro" id="IPR036390">
    <property type="entry name" value="WH_DNA-bd_sf"/>
</dbReference>
<dbReference type="PANTHER" id="PTHR33164:SF106">
    <property type="entry name" value="TRANSCRIPTIONAL REGULATORY PROTEIN"/>
    <property type="match status" value="1"/>
</dbReference>
<evidence type="ECO:0000259" key="1">
    <source>
        <dbReference type="PROSITE" id="PS50995"/>
    </source>
</evidence>
<dbReference type="Proteomes" id="UP000188342">
    <property type="component" value="Unassembled WGS sequence"/>
</dbReference>
<dbReference type="PANTHER" id="PTHR33164">
    <property type="entry name" value="TRANSCRIPTIONAL REGULATOR, MARR FAMILY"/>
    <property type="match status" value="1"/>
</dbReference>
<dbReference type="PROSITE" id="PS50995">
    <property type="entry name" value="HTH_MARR_2"/>
    <property type="match status" value="1"/>
</dbReference>
<dbReference type="Gene3D" id="1.10.10.10">
    <property type="entry name" value="Winged helix-like DNA-binding domain superfamily/Winged helix DNA-binding domain"/>
    <property type="match status" value="1"/>
</dbReference>
<accession>A0A1R4IGG1</accession>
<dbReference type="AlphaFoldDB" id="A0A1R4IGG1"/>
<evidence type="ECO:0000313" key="2">
    <source>
        <dbReference type="EMBL" id="SJN18952.1"/>
    </source>
</evidence>
<sequence length="174" mass="19325">MQLPESSPHVLQLTRELRRLCGASEHLSHAYAEEQGIYLTDFRALILIRVAEFEKRSLTAGELASCLNLSSGAVTYLVERLFQSGHVTRETDPQDRRKVLLSTSKKGVNAVDAFFDPLYTVLREATKDVTPEEAERTIALLSGISTAIHAHTDEVRKAQKRRALPQGKGGRLEG</sequence>
<organism evidence="2 3">
    <name type="scientific">Luteococcus japonicus LSP_Lj1</name>
    <dbReference type="NCBI Taxonomy" id="1255658"/>
    <lineage>
        <taxon>Bacteria</taxon>
        <taxon>Bacillati</taxon>
        <taxon>Actinomycetota</taxon>
        <taxon>Actinomycetes</taxon>
        <taxon>Propionibacteriales</taxon>
        <taxon>Propionibacteriaceae</taxon>
        <taxon>Luteococcus</taxon>
    </lineage>
</organism>
<dbReference type="PRINTS" id="PR00598">
    <property type="entry name" value="HTHMARR"/>
</dbReference>
<dbReference type="SMART" id="SM00347">
    <property type="entry name" value="HTH_MARR"/>
    <property type="match status" value="1"/>
</dbReference>
<reference evidence="2 3" key="1">
    <citation type="submission" date="2017-02" db="EMBL/GenBank/DDBJ databases">
        <authorList>
            <person name="Peterson S.W."/>
        </authorList>
    </citation>
    <scope>NUCLEOTIDE SEQUENCE [LARGE SCALE GENOMIC DNA]</scope>
    <source>
        <strain evidence="2 3">LSP_Lj1</strain>
    </source>
</reference>
<proteinExistence type="predicted"/>